<sequence>MPAAVPDRMCRPALARRLLQPMPDAVQQHVRRKRFAADHLRVAVHPSLPAVLSAVLHPTTAAGGTATGNHRLHAAVPDAMPGIVRHPAVTSSPLLGRLPNVLLADLCVCRATMCRILHAGLRTDVCRSATRLHAAMPAAVRPAEYAVSAVPDRLSSPAAANRPGDDADQHRSIHPVPTSVRVQLRQSMHPAESSASFLPAGLRPELPTVLCPAHSDGMPVRSSAVPVPNRILAMR</sequence>
<gene>
    <name evidence="2" type="ORF">ANCDUO_12930</name>
</gene>
<keyword evidence="3" id="KW-1185">Reference proteome</keyword>
<evidence type="ECO:0000313" key="2">
    <source>
        <dbReference type="EMBL" id="KIH56886.1"/>
    </source>
</evidence>
<name>A0A0C2GIJ5_9BILA</name>
<dbReference type="OrthoDB" id="10656162at2759"/>
<protein>
    <submittedName>
        <fullName evidence="2">Uncharacterized protein</fullName>
    </submittedName>
</protein>
<reference evidence="2 3" key="1">
    <citation type="submission" date="2013-12" db="EMBL/GenBank/DDBJ databases">
        <title>Draft genome of the parsitic nematode Ancylostoma duodenale.</title>
        <authorList>
            <person name="Mitreva M."/>
        </authorList>
    </citation>
    <scope>NUCLEOTIDE SEQUENCE [LARGE SCALE GENOMIC DNA]</scope>
    <source>
        <strain evidence="2 3">Zhejiang</strain>
    </source>
</reference>
<evidence type="ECO:0000256" key="1">
    <source>
        <dbReference type="SAM" id="MobiDB-lite"/>
    </source>
</evidence>
<accession>A0A0C2GIJ5</accession>
<dbReference type="Proteomes" id="UP000054047">
    <property type="component" value="Unassembled WGS sequence"/>
</dbReference>
<dbReference type="AlphaFoldDB" id="A0A0C2GIJ5"/>
<dbReference type="EMBL" id="KN735132">
    <property type="protein sequence ID" value="KIH56886.1"/>
    <property type="molecule type" value="Genomic_DNA"/>
</dbReference>
<proteinExistence type="predicted"/>
<feature type="region of interest" description="Disordered" evidence="1">
    <location>
        <begin position="154"/>
        <end position="173"/>
    </location>
</feature>
<evidence type="ECO:0000313" key="3">
    <source>
        <dbReference type="Proteomes" id="UP000054047"/>
    </source>
</evidence>
<organism evidence="2 3">
    <name type="scientific">Ancylostoma duodenale</name>
    <dbReference type="NCBI Taxonomy" id="51022"/>
    <lineage>
        <taxon>Eukaryota</taxon>
        <taxon>Metazoa</taxon>
        <taxon>Ecdysozoa</taxon>
        <taxon>Nematoda</taxon>
        <taxon>Chromadorea</taxon>
        <taxon>Rhabditida</taxon>
        <taxon>Rhabditina</taxon>
        <taxon>Rhabditomorpha</taxon>
        <taxon>Strongyloidea</taxon>
        <taxon>Ancylostomatidae</taxon>
        <taxon>Ancylostomatinae</taxon>
        <taxon>Ancylostoma</taxon>
    </lineage>
</organism>